<reference evidence="2" key="1">
    <citation type="journal article" date="2017" name="Science">
        <title>Giant viruses with an expanded complement of translation system components.</title>
        <authorList>
            <person name="Schulz F."/>
            <person name="Yutin N."/>
            <person name="Ivanova N.N."/>
            <person name="Ortega D.R."/>
            <person name="Lee T.K."/>
            <person name="Vierheilig J."/>
            <person name="Daims H."/>
            <person name="Horn M."/>
            <person name="Wagner M."/>
            <person name="Jensen G.J."/>
            <person name="Kyrpides N.C."/>
            <person name="Koonin E.V."/>
            <person name="Woyke T."/>
        </authorList>
    </citation>
    <scope>NUCLEOTIDE SEQUENCE</scope>
    <source>
        <strain evidence="2">HKV1</strain>
    </source>
</reference>
<protein>
    <submittedName>
        <fullName evidence="2">Uncharacterized protein</fullName>
    </submittedName>
</protein>
<evidence type="ECO:0000313" key="2">
    <source>
        <dbReference type="EMBL" id="ARF10225.1"/>
    </source>
</evidence>
<evidence type="ECO:0000256" key="1">
    <source>
        <dbReference type="SAM" id="MobiDB-lite"/>
    </source>
</evidence>
<dbReference type="EMBL" id="KY684103">
    <property type="protein sequence ID" value="ARF10225.1"/>
    <property type="molecule type" value="Genomic_DNA"/>
</dbReference>
<feature type="compositionally biased region" description="Polar residues" evidence="1">
    <location>
        <begin position="1"/>
        <end position="19"/>
    </location>
</feature>
<proteinExistence type="predicted"/>
<gene>
    <name evidence="2" type="ORF">Hokovirus_1_104</name>
</gene>
<name>A0A1V0SES5_9VIRU</name>
<feature type="region of interest" description="Disordered" evidence="1">
    <location>
        <begin position="1"/>
        <end position="21"/>
    </location>
</feature>
<organism evidence="2">
    <name type="scientific">Hokovirus HKV1</name>
    <dbReference type="NCBI Taxonomy" id="1977638"/>
    <lineage>
        <taxon>Viruses</taxon>
        <taxon>Varidnaviria</taxon>
        <taxon>Bamfordvirae</taxon>
        <taxon>Nucleocytoviricota</taxon>
        <taxon>Megaviricetes</taxon>
        <taxon>Imitervirales</taxon>
        <taxon>Mimiviridae</taxon>
        <taxon>Klosneuvirinae</taxon>
        <taxon>Hokovirus</taxon>
    </lineage>
</organism>
<accession>A0A1V0SES5</accession>
<sequence length="98" mass="11351">MTCPQDYSNSHSVPNLNQDDNSKKLKLTKIAFKKKRRSRVNKKIELLKEQEFTFPDSLLNPEPIQDQLQDVYDADTEPESSDTDIDTDVEYCSIIIKT</sequence>